<accession>A0A643JUX3</accession>
<dbReference type="RefSeq" id="WP_151134987.1">
    <property type="nucleotide sequence ID" value="NZ_VZUS01000001.1"/>
</dbReference>
<organism evidence="1">
    <name type="scientific">Haloferax sp. CBA1149</name>
    <dbReference type="NCBI Taxonomy" id="2650753"/>
    <lineage>
        <taxon>Archaea</taxon>
        <taxon>Methanobacteriati</taxon>
        <taxon>Methanobacteriota</taxon>
        <taxon>Stenosarchaea group</taxon>
        <taxon>Halobacteria</taxon>
        <taxon>Halobacteriales</taxon>
        <taxon>Haloferacaceae</taxon>
        <taxon>Haloferax</taxon>
    </lineage>
</organism>
<dbReference type="AlphaFoldDB" id="A0A643JUX3"/>
<protein>
    <submittedName>
        <fullName evidence="1">Uncharacterized protein</fullName>
    </submittedName>
</protein>
<dbReference type="EMBL" id="VZUS01000001">
    <property type="protein sequence ID" value="KAB1186884.1"/>
    <property type="molecule type" value="Genomic_DNA"/>
</dbReference>
<proteinExistence type="predicted"/>
<name>A0A643JUX3_9EURY</name>
<evidence type="ECO:0000313" key="1">
    <source>
        <dbReference type="EMBL" id="KAB1186884.1"/>
    </source>
</evidence>
<gene>
    <name evidence="1" type="ORF">Hfx1149_02110</name>
</gene>
<sequence>MDDDLLPRTKQYSIVHRDRWKPPGHPDEEVKQYETDDLDDVPIPPEGLGISVLAYDTDGNMCELSERD</sequence>
<reference evidence="1" key="1">
    <citation type="submission" date="2019-09" db="EMBL/GenBank/DDBJ databases">
        <title>Genomic analysis of Haloferax sp. CBA1149.</title>
        <authorList>
            <person name="Roh S.W."/>
        </authorList>
    </citation>
    <scope>NUCLEOTIDE SEQUENCE</scope>
    <source>
        <strain evidence="1">CBA1149</strain>
    </source>
</reference>
<comment type="caution">
    <text evidence="1">The sequence shown here is derived from an EMBL/GenBank/DDBJ whole genome shotgun (WGS) entry which is preliminary data.</text>
</comment>